<organism evidence="3 4">
    <name type="scientific">Liquidambar formosana</name>
    <name type="common">Formosan gum</name>
    <dbReference type="NCBI Taxonomy" id="63359"/>
    <lineage>
        <taxon>Eukaryota</taxon>
        <taxon>Viridiplantae</taxon>
        <taxon>Streptophyta</taxon>
        <taxon>Embryophyta</taxon>
        <taxon>Tracheophyta</taxon>
        <taxon>Spermatophyta</taxon>
        <taxon>Magnoliopsida</taxon>
        <taxon>eudicotyledons</taxon>
        <taxon>Gunneridae</taxon>
        <taxon>Pentapetalae</taxon>
        <taxon>Saxifragales</taxon>
        <taxon>Altingiaceae</taxon>
        <taxon>Liquidambar</taxon>
    </lineage>
</organism>
<evidence type="ECO:0000259" key="2">
    <source>
        <dbReference type="Pfam" id="PF03478"/>
    </source>
</evidence>
<accession>A0AAP0WZX5</accession>
<dbReference type="Pfam" id="PF03478">
    <property type="entry name" value="Beta-prop_KIB1-4"/>
    <property type="match status" value="1"/>
</dbReference>
<dbReference type="PANTHER" id="PTHR33110">
    <property type="entry name" value="F-BOX/KELCH-REPEAT PROTEIN-RELATED"/>
    <property type="match status" value="1"/>
</dbReference>
<feature type="domain" description="KIB1-4 beta-propeller" evidence="2">
    <location>
        <begin position="136"/>
        <end position="373"/>
    </location>
</feature>
<dbReference type="InterPro" id="IPR005174">
    <property type="entry name" value="KIB1-4_b-propeller"/>
</dbReference>
<evidence type="ECO:0000313" key="3">
    <source>
        <dbReference type="EMBL" id="KAK9283346.1"/>
    </source>
</evidence>
<comment type="caution">
    <text evidence="3">The sequence shown here is derived from an EMBL/GenBank/DDBJ whole genome shotgun (WGS) entry which is preliminary data.</text>
</comment>
<dbReference type="AlphaFoldDB" id="A0AAP0WZX5"/>
<proteinExistence type="predicted"/>
<dbReference type="Proteomes" id="UP001415857">
    <property type="component" value="Unassembled WGS sequence"/>
</dbReference>
<keyword evidence="4" id="KW-1185">Reference proteome</keyword>
<name>A0AAP0WZX5_LIQFO</name>
<feature type="compositionally biased region" description="Low complexity" evidence="1">
    <location>
        <begin position="84"/>
        <end position="105"/>
    </location>
</feature>
<gene>
    <name evidence="3" type="ORF">L1049_011588</name>
</gene>
<dbReference type="EMBL" id="JBBPBK010000006">
    <property type="protein sequence ID" value="KAK9283346.1"/>
    <property type="molecule type" value="Genomic_DNA"/>
</dbReference>
<reference evidence="3 4" key="1">
    <citation type="journal article" date="2024" name="Plant J.">
        <title>Genome sequences and population genomics reveal climatic adaptation and genomic divergence between two closely related sweetgum species.</title>
        <authorList>
            <person name="Xu W.Q."/>
            <person name="Ren C.Q."/>
            <person name="Zhang X.Y."/>
            <person name="Comes H.P."/>
            <person name="Liu X.H."/>
            <person name="Li Y.G."/>
            <person name="Kettle C.J."/>
            <person name="Jalonen R."/>
            <person name="Gaisberger H."/>
            <person name="Ma Y.Z."/>
            <person name="Qiu Y.X."/>
        </authorList>
    </citation>
    <scope>NUCLEOTIDE SEQUENCE [LARGE SCALE GENOMIC DNA]</scope>
    <source>
        <strain evidence="3">Hangzhou</strain>
    </source>
</reference>
<protein>
    <recommendedName>
        <fullName evidence="2">KIB1-4 beta-propeller domain-containing protein</fullName>
    </recommendedName>
</protein>
<feature type="region of interest" description="Disordered" evidence="1">
    <location>
        <begin position="84"/>
        <end position="109"/>
    </location>
</feature>
<evidence type="ECO:0000256" key="1">
    <source>
        <dbReference type="SAM" id="MobiDB-lite"/>
    </source>
</evidence>
<sequence>MILMAGERLVKAITGRTMMKFFPRQEFMRKTTTPRGLRHTSPSLRGLPEFLLPRQGLLRPPPLGSTFLKGQLFTMLFGRSVRFSSSSSSSSSSPVEVEEMTSPPSALVSSGLHPRSPWLMLPPELDTATGEEFDCFYSLLDKQVVKLNRKKSLRVPEGARCFGSTRGWLGFVDPKDCSLYLSNPFSLLPHQQPHSPRVIQLPPFETLAFVVGTVRNSESNVIEKFVVRMQEDGAEHDIWEELTFCPEFWSSSMPRHLAMSSDPSNEDDCVILTDWDGCREFGFCRPGRDTAWTSWDGPEWSPSEFAYSKKERRFYSIFDFGGIQALDVVGTPPKRTIIFPELHDQRLLMIGFHMRQYLVIDESSSDILLVVDVEAPSSAVDIEAPSSVVDEAPSSAVDTKYQSSAADSIAVTFSRGRSRLRSKDRQVSIRHR</sequence>
<evidence type="ECO:0000313" key="4">
    <source>
        <dbReference type="Proteomes" id="UP001415857"/>
    </source>
</evidence>